<keyword evidence="3" id="KW-1185">Reference proteome</keyword>
<dbReference type="EMBL" id="MU006783">
    <property type="protein sequence ID" value="KAF2641583.1"/>
    <property type="molecule type" value="Genomic_DNA"/>
</dbReference>
<name>A0A6A6S4G4_9PLEO</name>
<evidence type="ECO:0000313" key="3">
    <source>
        <dbReference type="Proteomes" id="UP000799753"/>
    </source>
</evidence>
<gene>
    <name evidence="2" type="ORF">P280DRAFT_317041</name>
</gene>
<feature type="region of interest" description="Disordered" evidence="1">
    <location>
        <begin position="35"/>
        <end position="61"/>
    </location>
</feature>
<evidence type="ECO:0000313" key="2">
    <source>
        <dbReference type="EMBL" id="KAF2641583.1"/>
    </source>
</evidence>
<evidence type="ECO:0000256" key="1">
    <source>
        <dbReference type="SAM" id="MobiDB-lite"/>
    </source>
</evidence>
<dbReference type="AlphaFoldDB" id="A0A6A6S4G4"/>
<reference evidence="2" key="1">
    <citation type="journal article" date="2020" name="Stud. Mycol.">
        <title>101 Dothideomycetes genomes: a test case for predicting lifestyles and emergence of pathogens.</title>
        <authorList>
            <person name="Haridas S."/>
            <person name="Albert R."/>
            <person name="Binder M."/>
            <person name="Bloem J."/>
            <person name="Labutti K."/>
            <person name="Salamov A."/>
            <person name="Andreopoulos B."/>
            <person name="Baker S."/>
            <person name="Barry K."/>
            <person name="Bills G."/>
            <person name="Bluhm B."/>
            <person name="Cannon C."/>
            <person name="Castanera R."/>
            <person name="Culley D."/>
            <person name="Daum C."/>
            <person name="Ezra D."/>
            <person name="Gonzalez J."/>
            <person name="Henrissat B."/>
            <person name="Kuo A."/>
            <person name="Liang C."/>
            <person name="Lipzen A."/>
            <person name="Lutzoni F."/>
            <person name="Magnuson J."/>
            <person name="Mondo S."/>
            <person name="Nolan M."/>
            <person name="Ohm R."/>
            <person name="Pangilinan J."/>
            <person name="Park H.-J."/>
            <person name="Ramirez L."/>
            <person name="Alfaro M."/>
            <person name="Sun H."/>
            <person name="Tritt A."/>
            <person name="Yoshinaga Y."/>
            <person name="Zwiers L.-H."/>
            <person name="Turgeon B."/>
            <person name="Goodwin S."/>
            <person name="Spatafora J."/>
            <person name="Crous P."/>
            <person name="Grigoriev I."/>
        </authorList>
    </citation>
    <scope>NUCLEOTIDE SEQUENCE</scope>
    <source>
        <strain evidence="2">CBS 473.64</strain>
    </source>
</reference>
<sequence length="152" mass="16380">MATTGCINVQGIPLHPRAQHPISVDRRATADVHFRPPLSTSTMMPHARPSAYPTSPRQPSPCHPLGRSLTLLIPRFKPFCLHIFSAHSRLPIRASWLCSVIGVPASDFHSKLDARAEPFKFSARTPASLTVTAAPLISVGGRSLSAAPIYAS</sequence>
<protein>
    <submittedName>
        <fullName evidence="2">Uncharacterized protein</fullName>
    </submittedName>
</protein>
<accession>A0A6A6S4G4</accession>
<dbReference type="Proteomes" id="UP000799753">
    <property type="component" value="Unassembled WGS sequence"/>
</dbReference>
<proteinExistence type="predicted"/>
<organism evidence="2 3">
    <name type="scientific">Massarina eburnea CBS 473.64</name>
    <dbReference type="NCBI Taxonomy" id="1395130"/>
    <lineage>
        <taxon>Eukaryota</taxon>
        <taxon>Fungi</taxon>
        <taxon>Dikarya</taxon>
        <taxon>Ascomycota</taxon>
        <taxon>Pezizomycotina</taxon>
        <taxon>Dothideomycetes</taxon>
        <taxon>Pleosporomycetidae</taxon>
        <taxon>Pleosporales</taxon>
        <taxon>Massarineae</taxon>
        <taxon>Massarinaceae</taxon>
        <taxon>Massarina</taxon>
    </lineage>
</organism>